<evidence type="ECO:0000313" key="4">
    <source>
        <dbReference type="EMBL" id="EEH57813.1"/>
    </source>
</evidence>
<dbReference type="GO" id="GO:0008797">
    <property type="term" value="F:aspartate ammonia-lyase activity"/>
    <property type="evidence" value="ECO:0007669"/>
    <property type="project" value="TreeGrafter"/>
</dbReference>
<dbReference type="Gene3D" id="1.10.40.30">
    <property type="entry name" value="Fumarase/aspartase (C-terminal domain)"/>
    <property type="match status" value="1"/>
</dbReference>
<evidence type="ECO:0000259" key="2">
    <source>
        <dbReference type="Pfam" id="PF00206"/>
    </source>
</evidence>
<dbReference type="RefSeq" id="XP_003057862.1">
    <property type="nucleotide sequence ID" value="XM_003057816.1"/>
</dbReference>
<dbReference type="InterPro" id="IPR018951">
    <property type="entry name" value="Fumarase_C_C"/>
</dbReference>
<dbReference type="KEGG" id="mpp:MICPUCDRAFT_16392"/>
<proteinExistence type="predicted"/>
<accession>C1MR36</accession>
<evidence type="ECO:0000259" key="3">
    <source>
        <dbReference type="Pfam" id="PF10415"/>
    </source>
</evidence>
<dbReference type="SUPFAM" id="SSF48557">
    <property type="entry name" value="L-aspartase-like"/>
    <property type="match status" value="1"/>
</dbReference>
<feature type="domain" description="Fumarase C C-terminal" evidence="3">
    <location>
        <begin position="417"/>
        <end position="467"/>
    </location>
</feature>
<dbReference type="AlphaFoldDB" id="C1MR36"/>
<dbReference type="GeneID" id="9683300"/>
<dbReference type="PANTHER" id="PTHR42696:SF2">
    <property type="entry name" value="ASPARTATE AMMONIA-LYASE"/>
    <property type="match status" value="1"/>
</dbReference>
<dbReference type="OMA" id="EAMNQTA"/>
<dbReference type="Pfam" id="PF00206">
    <property type="entry name" value="Lyase_1"/>
    <property type="match status" value="1"/>
</dbReference>
<dbReference type="InterPro" id="IPR024083">
    <property type="entry name" value="Fumarase/histidase_N"/>
</dbReference>
<sequence>MSTSTAPRGPHRLESDIIGSMLIPRDALYGIATARAMENYDITGVKLSAYPDFIRAFAFVKKACARANFEIGLLPRNVHDAIASSCDELLKDDALHEHFTVDVIQGGAGTSTNMNANEVIANLAQRRMGLPLGDYSAVCPNDHVNLCQSTNDAYPSAAKLAVVFRHTSVVHALRELITSLRAKGDQFGGVIKMGRTQLQDAVPMTLGQEFHSFASTLEADLAFMQRNVDQLYEMNLGGTAIGTSICADARFSHEAVKALSELTRLPLQSPKDFIEASSSTSSFLLFSNILRRVAVKVSKICNDLRLLSSGPRCGFNEINLPAVAPGSSIMPGKINPVIPEVANQVCFQIMGADQTIATASEAAQLQLNVFEPVIVYNLLNNLKIMTNALNTLRTKCVDGITANEDACKKSVDNSIGIVTALLPLIGYKKASAVAKEALETGAPVATIAAKYAPAEKVKEYLKVEAMTCAGTIEARGVCLDTPPPPAEEVA</sequence>
<feature type="domain" description="Fumarate lyase N-terminal" evidence="2">
    <location>
        <begin position="23"/>
        <end position="351"/>
    </location>
</feature>
<dbReference type="Gene3D" id="1.20.200.10">
    <property type="entry name" value="Fumarase/aspartase (Central domain)"/>
    <property type="match status" value="1"/>
</dbReference>
<gene>
    <name evidence="4" type="ORF">MICPUCDRAFT_16392</name>
</gene>
<dbReference type="Pfam" id="PF10415">
    <property type="entry name" value="FumaraseC_C"/>
    <property type="match status" value="1"/>
</dbReference>
<dbReference type="FunFam" id="1.10.275.10:FF:000001">
    <property type="entry name" value="Fumarate hydratase, mitochondrial"/>
    <property type="match status" value="1"/>
</dbReference>
<evidence type="ECO:0000313" key="5">
    <source>
        <dbReference type="Proteomes" id="UP000001876"/>
    </source>
</evidence>
<dbReference type="GO" id="GO:0006531">
    <property type="term" value="P:aspartate metabolic process"/>
    <property type="evidence" value="ECO:0007669"/>
    <property type="project" value="TreeGrafter"/>
</dbReference>
<dbReference type="PANTHER" id="PTHR42696">
    <property type="entry name" value="ASPARTATE AMMONIA-LYASE"/>
    <property type="match status" value="1"/>
</dbReference>
<dbReference type="GO" id="GO:0006099">
    <property type="term" value="P:tricarboxylic acid cycle"/>
    <property type="evidence" value="ECO:0007669"/>
    <property type="project" value="InterPro"/>
</dbReference>
<keyword evidence="5" id="KW-1185">Reference proteome</keyword>
<dbReference type="InterPro" id="IPR000362">
    <property type="entry name" value="Fumarate_lyase_fam"/>
</dbReference>
<dbReference type="EMBL" id="GG663738">
    <property type="protein sequence ID" value="EEH57813.1"/>
    <property type="molecule type" value="Genomic_DNA"/>
</dbReference>
<organism evidence="5">
    <name type="scientific">Micromonas pusilla (strain CCMP1545)</name>
    <name type="common">Picoplanktonic green alga</name>
    <dbReference type="NCBI Taxonomy" id="564608"/>
    <lineage>
        <taxon>Eukaryota</taxon>
        <taxon>Viridiplantae</taxon>
        <taxon>Chlorophyta</taxon>
        <taxon>Mamiellophyceae</taxon>
        <taxon>Mamiellales</taxon>
        <taxon>Mamiellaceae</taxon>
        <taxon>Micromonas</taxon>
    </lineage>
</organism>
<dbReference type="GO" id="GO:0005829">
    <property type="term" value="C:cytosol"/>
    <property type="evidence" value="ECO:0007669"/>
    <property type="project" value="TreeGrafter"/>
</dbReference>
<name>C1MR36_MICPC</name>
<dbReference type="Gene3D" id="1.10.275.10">
    <property type="entry name" value="Fumarase/aspartase (N-terminal domain)"/>
    <property type="match status" value="1"/>
</dbReference>
<keyword evidence="1" id="KW-0456">Lyase</keyword>
<dbReference type="NCBIfam" id="NF008909">
    <property type="entry name" value="PRK12273.1"/>
    <property type="match status" value="1"/>
</dbReference>
<reference evidence="4 5" key="1">
    <citation type="journal article" date="2009" name="Science">
        <title>Green evolution and dynamic adaptations revealed by genomes of the marine picoeukaryotes Micromonas.</title>
        <authorList>
            <person name="Worden A.Z."/>
            <person name="Lee J.H."/>
            <person name="Mock T."/>
            <person name="Rouze P."/>
            <person name="Simmons M.P."/>
            <person name="Aerts A.L."/>
            <person name="Allen A.E."/>
            <person name="Cuvelier M.L."/>
            <person name="Derelle E."/>
            <person name="Everett M.V."/>
            <person name="Foulon E."/>
            <person name="Grimwood J."/>
            <person name="Gundlach H."/>
            <person name="Henrissat B."/>
            <person name="Napoli C."/>
            <person name="McDonald S.M."/>
            <person name="Parker M.S."/>
            <person name="Rombauts S."/>
            <person name="Salamov A."/>
            <person name="Von Dassow P."/>
            <person name="Badger J.H."/>
            <person name="Coutinho P.M."/>
            <person name="Demir E."/>
            <person name="Dubchak I."/>
            <person name="Gentemann C."/>
            <person name="Eikrem W."/>
            <person name="Gready J.E."/>
            <person name="John U."/>
            <person name="Lanier W."/>
            <person name="Lindquist E.A."/>
            <person name="Lucas S."/>
            <person name="Mayer K.F."/>
            <person name="Moreau H."/>
            <person name="Not F."/>
            <person name="Otillar R."/>
            <person name="Panaud O."/>
            <person name="Pangilinan J."/>
            <person name="Paulsen I."/>
            <person name="Piegu B."/>
            <person name="Poliakov A."/>
            <person name="Robbens S."/>
            <person name="Schmutz J."/>
            <person name="Toulza E."/>
            <person name="Wyss T."/>
            <person name="Zelensky A."/>
            <person name="Zhou K."/>
            <person name="Armbrust E.V."/>
            <person name="Bhattacharya D."/>
            <person name="Goodenough U.W."/>
            <person name="Van de Peer Y."/>
            <person name="Grigoriev I.V."/>
        </authorList>
    </citation>
    <scope>NUCLEOTIDE SEQUENCE [LARGE SCALE GENOMIC DNA]</scope>
    <source>
        <strain evidence="4 5">CCMP1545</strain>
    </source>
</reference>
<dbReference type="OrthoDB" id="1738025at2759"/>
<dbReference type="PRINTS" id="PR00149">
    <property type="entry name" value="FUMRATELYASE"/>
</dbReference>
<dbReference type="eggNOG" id="KOG1317">
    <property type="taxonomic scope" value="Eukaryota"/>
</dbReference>
<dbReference type="FunFam" id="1.20.200.10:FF:000001">
    <property type="entry name" value="Fumarate hydratase, mitochondrial"/>
    <property type="match status" value="1"/>
</dbReference>
<protein>
    <submittedName>
        <fullName evidence="4">Predicted protein</fullName>
    </submittedName>
</protein>
<dbReference type="Proteomes" id="UP000001876">
    <property type="component" value="Unassembled WGS sequence"/>
</dbReference>
<dbReference type="InterPro" id="IPR020557">
    <property type="entry name" value="Fumarate_lyase_CS"/>
</dbReference>
<dbReference type="STRING" id="564608.C1MR36"/>
<dbReference type="InterPro" id="IPR051546">
    <property type="entry name" value="Aspartate_Ammonia-Lyase"/>
</dbReference>
<dbReference type="InterPro" id="IPR008948">
    <property type="entry name" value="L-Aspartase-like"/>
</dbReference>
<evidence type="ECO:0000256" key="1">
    <source>
        <dbReference type="ARBA" id="ARBA00023239"/>
    </source>
</evidence>
<dbReference type="InterPro" id="IPR022761">
    <property type="entry name" value="Fumarate_lyase_N"/>
</dbReference>
<dbReference type="PROSITE" id="PS00163">
    <property type="entry name" value="FUMARATE_LYASES"/>
    <property type="match status" value="1"/>
</dbReference>